<evidence type="ECO:0000313" key="2">
    <source>
        <dbReference type="EMBL" id="MED5050504.1"/>
    </source>
</evidence>
<accession>A0ABD5IQH5</accession>
<dbReference type="RefSeq" id="WP_328216594.1">
    <property type="nucleotide sequence ID" value="NZ_JARTLI010000002.1"/>
</dbReference>
<name>A0ABD5IQH5_9BACL</name>
<proteinExistence type="predicted"/>
<organism evidence="2 3">
    <name type="scientific">Anoxybacteroides rupiense</name>
    <dbReference type="NCBI Taxonomy" id="311460"/>
    <lineage>
        <taxon>Bacteria</taxon>
        <taxon>Bacillati</taxon>
        <taxon>Bacillota</taxon>
        <taxon>Bacilli</taxon>
        <taxon>Bacillales</taxon>
        <taxon>Anoxybacillaceae</taxon>
        <taxon>Anoxybacteroides</taxon>
    </lineage>
</organism>
<reference evidence="2 3" key="1">
    <citation type="submission" date="2023-03" db="EMBL/GenBank/DDBJ databases">
        <title>Bacillus Genome Sequencing.</title>
        <authorList>
            <person name="Dunlap C."/>
        </authorList>
    </citation>
    <scope>NUCLEOTIDE SEQUENCE [LARGE SCALE GENOMIC DNA]</scope>
    <source>
        <strain evidence="2 3">NRS-38</strain>
    </source>
</reference>
<sequence>MSLKLVELQVALPRMNEIGKIQEQLQQQSGLAQAQLAAAMQKRQERAKRQVTSKQTTQSARWEKEKHGIQHKQDHPYKGKNIDLMG</sequence>
<feature type="region of interest" description="Disordered" evidence="1">
    <location>
        <begin position="39"/>
        <end position="86"/>
    </location>
</feature>
<dbReference type="Proteomes" id="UP001339962">
    <property type="component" value="Unassembled WGS sequence"/>
</dbReference>
<protein>
    <submittedName>
        <fullName evidence="2">Uncharacterized protein</fullName>
    </submittedName>
</protein>
<gene>
    <name evidence="2" type="ORF">P9850_01290</name>
</gene>
<evidence type="ECO:0000313" key="3">
    <source>
        <dbReference type="Proteomes" id="UP001339962"/>
    </source>
</evidence>
<feature type="compositionally biased region" description="Basic and acidic residues" evidence="1">
    <location>
        <begin position="61"/>
        <end position="86"/>
    </location>
</feature>
<dbReference type="AlphaFoldDB" id="A0ABD5IQH5"/>
<dbReference type="EMBL" id="JARTLI010000002">
    <property type="protein sequence ID" value="MED5050504.1"/>
    <property type="molecule type" value="Genomic_DNA"/>
</dbReference>
<evidence type="ECO:0000256" key="1">
    <source>
        <dbReference type="SAM" id="MobiDB-lite"/>
    </source>
</evidence>
<comment type="caution">
    <text evidence="2">The sequence shown here is derived from an EMBL/GenBank/DDBJ whole genome shotgun (WGS) entry which is preliminary data.</text>
</comment>